<dbReference type="GeneTree" id="ENSGT00390000001057"/>
<gene>
    <name evidence="1" type="primary">MRPS28</name>
</gene>
<dbReference type="InterPro" id="IPR019375">
    <property type="entry name" value="Ribosomal_bS1m"/>
</dbReference>
<keyword evidence="2" id="KW-1185">Reference proteome</keyword>
<dbReference type="Ensembl" id="ENSACAT00000050315.1">
    <property type="protein sequence ID" value="ENSACAP00000030052.1"/>
    <property type="gene ID" value="ENSACAG00000045586.1"/>
</dbReference>
<sequence length="191" mass="20866">MAAAGGALTVAAARCLGRRLFSGGRRFPCGAPGWHGASDSGQDQGISQIHSKSAETFASMLRRSPLIQMGPAKDKIVLGEIFHIVEDDLYIDFGAKFHCVCKRPEVDGNSFGVLTHVLSNPAKEGDLTSWRMLEKSHQKSKRKYQKGSKVRLRLIDLELSSRFLGAKTDTTLLEADAVLLGLVEGKENRQK</sequence>
<dbReference type="InParanoid" id="A0A803T4B2"/>
<dbReference type="Proteomes" id="UP000001646">
    <property type="component" value="Chromosome 4"/>
</dbReference>
<reference evidence="1" key="2">
    <citation type="submission" date="2025-08" db="UniProtKB">
        <authorList>
            <consortium name="Ensembl"/>
        </authorList>
    </citation>
    <scope>IDENTIFICATION</scope>
</reference>
<name>A0A803T4B2_ANOCA</name>
<dbReference type="PANTHER" id="PTHR13447">
    <property type="entry name" value="MITOCHONDRIAL 28S RIBOSOMAL PROTEIN S28"/>
    <property type="match status" value="1"/>
</dbReference>
<reference evidence="1 2" key="1">
    <citation type="submission" date="2009-12" db="EMBL/GenBank/DDBJ databases">
        <title>The Genome Sequence of Anolis carolinensis (Green Anole Lizard).</title>
        <authorList>
            <consortium name="The Genome Sequencing Platform"/>
            <person name="Di Palma F."/>
            <person name="Alfoldi J."/>
            <person name="Heiman D."/>
            <person name="Young S."/>
            <person name="Grabherr M."/>
            <person name="Johnson J."/>
            <person name="Lander E.S."/>
            <person name="Lindblad-Toh K."/>
        </authorList>
    </citation>
    <scope>NUCLEOTIDE SEQUENCE [LARGE SCALE GENOMIC DNA]</scope>
    <source>
        <strain evidence="1 2">JBL SC #1</strain>
    </source>
</reference>
<reference evidence="1" key="3">
    <citation type="submission" date="2025-09" db="UniProtKB">
        <authorList>
            <consortium name="Ensembl"/>
        </authorList>
    </citation>
    <scope>IDENTIFICATION</scope>
</reference>
<proteinExistence type="predicted"/>
<dbReference type="GO" id="GO:0005763">
    <property type="term" value="C:mitochondrial small ribosomal subunit"/>
    <property type="evidence" value="ECO:0000318"/>
    <property type="project" value="GO_Central"/>
</dbReference>
<dbReference type="Pfam" id="PF10246">
    <property type="entry name" value="MRP-S35"/>
    <property type="match status" value="2"/>
</dbReference>
<dbReference type="GO" id="GO:0032543">
    <property type="term" value="P:mitochondrial translation"/>
    <property type="evidence" value="ECO:0007669"/>
    <property type="project" value="Ensembl"/>
</dbReference>
<evidence type="ECO:0000313" key="1">
    <source>
        <dbReference type="Ensembl" id="ENSACAP00000030052.1"/>
    </source>
</evidence>
<dbReference type="PANTHER" id="PTHR13447:SF2">
    <property type="entry name" value="SMALL RIBOSOMAL SUBUNIT PROTEIN BS1M"/>
    <property type="match status" value="1"/>
</dbReference>
<dbReference type="AlphaFoldDB" id="A0A803T4B2"/>
<dbReference type="OrthoDB" id="6020229at2759"/>
<accession>A0A803T4B2</accession>
<evidence type="ECO:0000313" key="2">
    <source>
        <dbReference type="Proteomes" id="UP000001646"/>
    </source>
</evidence>
<protein>
    <submittedName>
        <fullName evidence="1">Mitochondrial ribosomal protein S28</fullName>
    </submittedName>
</protein>
<organism evidence="1 2">
    <name type="scientific">Anolis carolinensis</name>
    <name type="common">Green anole</name>
    <name type="synonym">American chameleon</name>
    <dbReference type="NCBI Taxonomy" id="28377"/>
    <lineage>
        <taxon>Eukaryota</taxon>
        <taxon>Metazoa</taxon>
        <taxon>Chordata</taxon>
        <taxon>Craniata</taxon>
        <taxon>Vertebrata</taxon>
        <taxon>Euteleostomi</taxon>
        <taxon>Lepidosauria</taxon>
        <taxon>Squamata</taxon>
        <taxon>Bifurcata</taxon>
        <taxon>Unidentata</taxon>
        <taxon>Episquamata</taxon>
        <taxon>Toxicofera</taxon>
        <taxon>Iguania</taxon>
        <taxon>Dactyloidae</taxon>
        <taxon>Anolis</taxon>
    </lineage>
</organism>